<evidence type="ECO:0000256" key="2">
    <source>
        <dbReference type="ARBA" id="ARBA00022617"/>
    </source>
</evidence>
<keyword evidence="9" id="KW-1185">Reference proteome</keyword>
<keyword evidence="3" id="KW-0479">Metal-binding</keyword>
<evidence type="ECO:0000256" key="6">
    <source>
        <dbReference type="ARBA" id="ARBA00023014"/>
    </source>
</evidence>
<feature type="domain" description="BFD-like [2Fe-2S]-binding" evidence="7">
    <location>
        <begin position="43"/>
        <end position="91"/>
    </location>
</feature>
<dbReference type="Gene3D" id="1.10.10.1100">
    <property type="entry name" value="BFD-like [2Fe-2S]-binding domain"/>
    <property type="match status" value="1"/>
</dbReference>
<evidence type="ECO:0000313" key="8">
    <source>
        <dbReference type="EMBL" id="MBD9698099.1"/>
    </source>
</evidence>
<dbReference type="InterPro" id="IPR052034">
    <property type="entry name" value="NasD-like"/>
</dbReference>
<comment type="caution">
    <text evidence="8">The sequence shown here is derived from an EMBL/GenBank/DDBJ whole genome shotgun (WGS) entry which is preliminary data.</text>
</comment>
<dbReference type="PANTHER" id="PTHR43809:SF1">
    <property type="entry name" value="NITRITE REDUCTASE (NADH) LARGE SUBUNIT"/>
    <property type="match status" value="1"/>
</dbReference>
<comment type="cofactor">
    <cofactor evidence="1">
        <name>[4Fe-4S] cluster</name>
        <dbReference type="ChEBI" id="CHEBI:49883"/>
    </cofactor>
</comment>
<evidence type="ECO:0000256" key="5">
    <source>
        <dbReference type="ARBA" id="ARBA00023004"/>
    </source>
</evidence>
<keyword evidence="2" id="KW-0349">Heme</keyword>
<protein>
    <submittedName>
        <fullName evidence="8">(2Fe-2S)-binding protein</fullName>
    </submittedName>
</protein>
<dbReference type="PANTHER" id="PTHR43809">
    <property type="entry name" value="NITRITE REDUCTASE (NADH) LARGE SUBUNIT"/>
    <property type="match status" value="1"/>
</dbReference>
<dbReference type="EMBL" id="JACZDF010000001">
    <property type="protein sequence ID" value="MBD9698099.1"/>
    <property type="molecule type" value="Genomic_DNA"/>
</dbReference>
<evidence type="ECO:0000259" key="7">
    <source>
        <dbReference type="Pfam" id="PF04324"/>
    </source>
</evidence>
<evidence type="ECO:0000256" key="3">
    <source>
        <dbReference type="ARBA" id="ARBA00022723"/>
    </source>
</evidence>
<name>A0ABR9DMH1_9MICO</name>
<keyword evidence="4" id="KW-0560">Oxidoreductase</keyword>
<dbReference type="InterPro" id="IPR007419">
    <property type="entry name" value="BFD-like_2Fe2S-bd_dom"/>
</dbReference>
<gene>
    <name evidence="8" type="ORF">IGS67_01120</name>
</gene>
<sequence>MTAPSGTTPNPLEALRAKLAAEPAVVDASAPVVDAATLADEYIVCHCTNVTAGELRGLVHEAGCTSLEEIQRCTRAGGSCGKCVPLLTEVVAIELGRAGIA</sequence>
<dbReference type="Proteomes" id="UP000642107">
    <property type="component" value="Unassembled WGS sequence"/>
</dbReference>
<evidence type="ECO:0000256" key="1">
    <source>
        <dbReference type="ARBA" id="ARBA00001966"/>
    </source>
</evidence>
<proteinExistence type="predicted"/>
<dbReference type="InterPro" id="IPR041854">
    <property type="entry name" value="BFD-like_2Fe2S-bd_dom_sf"/>
</dbReference>
<organism evidence="8 9">
    <name type="scientific">Flavimobilis rhizosphaerae</name>
    <dbReference type="NCBI Taxonomy" id="2775421"/>
    <lineage>
        <taxon>Bacteria</taxon>
        <taxon>Bacillati</taxon>
        <taxon>Actinomycetota</taxon>
        <taxon>Actinomycetes</taxon>
        <taxon>Micrococcales</taxon>
        <taxon>Jonesiaceae</taxon>
        <taxon>Flavimobilis</taxon>
    </lineage>
</organism>
<evidence type="ECO:0000313" key="9">
    <source>
        <dbReference type="Proteomes" id="UP000642107"/>
    </source>
</evidence>
<dbReference type="Pfam" id="PF04324">
    <property type="entry name" value="Fer2_BFD"/>
    <property type="match status" value="1"/>
</dbReference>
<evidence type="ECO:0000256" key="4">
    <source>
        <dbReference type="ARBA" id="ARBA00023002"/>
    </source>
</evidence>
<keyword evidence="5" id="KW-0408">Iron</keyword>
<keyword evidence="6" id="KW-0411">Iron-sulfur</keyword>
<reference evidence="8 9" key="1">
    <citation type="submission" date="2020-09" db="EMBL/GenBank/DDBJ databases">
        <title>Flavimobilis rhizosphaerae sp. nov., isolated from rhizosphere soil of Spartina alterniflora.</title>
        <authorList>
            <person name="Hanqin C."/>
        </authorList>
    </citation>
    <scope>NUCLEOTIDE SEQUENCE [LARGE SCALE GENOMIC DNA]</scope>
    <source>
        <strain evidence="8 9">GY 10621</strain>
    </source>
</reference>
<dbReference type="RefSeq" id="WP_192276973.1">
    <property type="nucleotide sequence ID" value="NZ_JACZDF010000001.1"/>
</dbReference>
<accession>A0ABR9DMH1</accession>